<comment type="subunit">
    <text evidence="8">Heterohexamer.</text>
</comment>
<keyword evidence="8" id="KW-0813">Transport</keyword>
<keyword evidence="11" id="KW-1185">Reference proteome</keyword>
<evidence type="ECO:0000256" key="8">
    <source>
        <dbReference type="RuleBase" id="RU367043"/>
    </source>
</evidence>
<accession>U4L600</accession>
<dbReference type="Proteomes" id="UP000018144">
    <property type="component" value="Unassembled WGS sequence"/>
</dbReference>
<evidence type="ECO:0000313" key="10">
    <source>
        <dbReference type="EMBL" id="CCX12236.1"/>
    </source>
</evidence>
<feature type="domain" description="Tim10-like" evidence="9">
    <location>
        <begin position="22"/>
        <end position="85"/>
    </location>
</feature>
<evidence type="ECO:0000256" key="3">
    <source>
        <dbReference type="ARBA" id="ARBA00022792"/>
    </source>
</evidence>
<evidence type="ECO:0000256" key="5">
    <source>
        <dbReference type="ARBA" id="ARBA00023010"/>
    </source>
</evidence>
<dbReference type="InterPro" id="IPR035427">
    <property type="entry name" value="Tim10-like_dom_sf"/>
</dbReference>
<keyword evidence="3 8" id="KW-0999">Mitochondrion inner membrane</keyword>
<comment type="domain">
    <text evidence="8">The twin CX3C motif contains 4 conserved Cys residues that form 2 disulfide bonds in the mitochondrial intermembrane space.</text>
</comment>
<comment type="subcellular location">
    <subcellularLocation>
        <location evidence="1 8">Mitochondrion inner membrane</location>
        <topology evidence="1 8">Peripheral membrane protein</topology>
        <orientation evidence="1 8">Intermembrane side</orientation>
    </subcellularLocation>
</comment>
<evidence type="ECO:0000256" key="7">
    <source>
        <dbReference type="ARBA" id="ARBA00023186"/>
    </source>
</evidence>
<keyword evidence="5 8" id="KW-0811">Translocation</keyword>
<evidence type="ECO:0000256" key="2">
    <source>
        <dbReference type="ARBA" id="ARBA00006720"/>
    </source>
</evidence>
<dbReference type="Gene3D" id="1.10.287.810">
    <property type="entry name" value="Mitochondrial import inner membrane translocase subunit tim13 like domains"/>
    <property type="match status" value="1"/>
</dbReference>
<evidence type="ECO:0000256" key="1">
    <source>
        <dbReference type="ARBA" id="ARBA00004137"/>
    </source>
</evidence>
<dbReference type="Pfam" id="PF02953">
    <property type="entry name" value="zf-Tim10_DDP"/>
    <property type="match status" value="1"/>
</dbReference>
<dbReference type="STRING" id="1076935.U4L600"/>
<dbReference type="SUPFAM" id="SSF144122">
    <property type="entry name" value="Tim10-like"/>
    <property type="match status" value="1"/>
</dbReference>
<gene>
    <name evidence="10" type="ORF">PCON_11830</name>
</gene>
<keyword evidence="4 8" id="KW-0653">Protein transport</keyword>
<keyword evidence="3 8" id="KW-0472">Membrane</keyword>
<reference evidence="10 11" key="1">
    <citation type="journal article" date="2013" name="PLoS Genet.">
        <title>The genome and development-dependent transcriptomes of Pyronema confluens: a window into fungal evolution.</title>
        <authorList>
            <person name="Traeger S."/>
            <person name="Altegoer F."/>
            <person name="Freitag M."/>
            <person name="Gabaldon T."/>
            <person name="Kempken F."/>
            <person name="Kumar A."/>
            <person name="Marcet-Houben M."/>
            <person name="Poggeler S."/>
            <person name="Stajich J.E."/>
            <person name="Nowrousian M."/>
        </authorList>
    </citation>
    <scope>NUCLEOTIDE SEQUENCE [LARGE SCALE GENOMIC DNA]</scope>
    <source>
        <strain evidence="11">CBS 100304</strain>
        <tissue evidence="10">Vegetative mycelium</tissue>
    </source>
</reference>
<dbReference type="OrthoDB" id="344165at2759"/>
<dbReference type="AlphaFoldDB" id="U4L600"/>
<dbReference type="GO" id="GO:0005743">
    <property type="term" value="C:mitochondrial inner membrane"/>
    <property type="evidence" value="ECO:0007669"/>
    <property type="project" value="UniProtKB-SubCell"/>
</dbReference>
<organism evidence="10 11">
    <name type="scientific">Pyronema omphalodes (strain CBS 100304)</name>
    <name type="common">Pyronema confluens</name>
    <dbReference type="NCBI Taxonomy" id="1076935"/>
    <lineage>
        <taxon>Eukaryota</taxon>
        <taxon>Fungi</taxon>
        <taxon>Dikarya</taxon>
        <taxon>Ascomycota</taxon>
        <taxon>Pezizomycotina</taxon>
        <taxon>Pezizomycetes</taxon>
        <taxon>Pezizales</taxon>
        <taxon>Pyronemataceae</taxon>
        <taxon>Pyronema</taxon>
    </lineage>
</organism>
<name>U4L600_PYROM</name>
<evidence type="ECO:0000259" key="9">
    <source>
        <dbReference type="Pfam" id="PF02953"/>
    </source>
</evidence>
<dbReference type="GO" id="GO:0015031">
    <property type="term" value="P:protein transport"/>
    <property type="evidence" value="ECO:0007669"/>
    <property type="project" value="UniProtKB-KW"/>
</dbReference>
<evidence type="ECO:0000256" key="4">
    <source>
        <dbReference type="ARBA" id="ARBA00022927"/>
    </source>
</evidence>
<dbReference type="EMBL" id="HF935685">
    <property type="protein sequence ID" value="CCX12236.1"/>
    <property type="molecule type" value="Genomic_DNA"/>
</dbReference>
<dbReference type="OMA" id="WDVCFAD"/>
<keyword evidence="6 8" id="KW-1015">Disulfide bond</keyword>
<evidence type="ECO:0000256" key="6">
    <source>
        <dbReference type="ARBA" id="ARBA00023157"/>
    </source>
</evidence>
<keyword evidence="7 8" id="KW-0143">Chaperone</keyword>
<protein>
    <recommendedName>
        <fullName evidence="8">Mitochondrial import inner membrane translocase subunit</fullName>
    </recommendedName>
</protein>
<proteinExistence type="inferred from homology"/>
<comment type="similarity">
    <text evidence="2 8">Belongs to the small Tim family.</text>
</comment>
<dbReference type="eggNOG" id="KOG3489">
    <property type="taxonomic scope" value="Eukaryota"/>
</dbReference>
<comment type="function">
    <text evidence="8">Mitochondrial intermembrane chaperone that participates in the import and insertion of some multi-pass transmembrane proteins into the mitochondrial inner membrane. Also required for the transfer of beta-barrel precursors from the TOM complex to the sorting and assembly machinery (SAM complex) of the outer membrane. Acts as a chaperone-like protein that protects the hydrophobic precursors from aggregation and guide them through the mitochondrial intermembrane space.</text>
</comment>
<sequence length="89" mass="10011">MDASALGLGEFNEKDRKEIQSFIEKEQQKAKFQENVHSLTAMCWTKCLAQNKISGPGLDKNESSCLNNCVNRYIDAQKTVISQLERMGA</sequence>
<dbReference type="InterPro" id="IPR004217">
    <property type="entry name" value="Tim10-like"/>
</dbReference>
<evidence type="ECO:0000313" key="11">
    <source>
        <dbReference type="Proteomes" id="UP000018144"/>
    </source>
</evidence>
<keyword evidence="8" id="KW-0496">Mitochondrion</keyword>